<dbReference type="KEGG" id="bmd:BMD_1290"/>
<dbReference type="HOGENOM" id="CLU_010194_1_2_9"/>
<sequence>MEKRNYFIFIEEFDENVIKLKRFELLDEAKEMDVELKGKTALVFAASQGLGKAIAARLAEEGANVMIASRSEEKLIQVAEEISYLGSGQVLHKTADVTKTQDIQDVIQYTVDTFGTIDILINNTGGPKAGNFLSLTDDDWKHAFELNLLSYIRIIREVEPVMKKSGGRIVNIASSSIKEPIAGLILSNTFRTGIVGLTKTLASELAEDGILINTVAPGRIATDRVKELDTTRAEKMGVDVSEIEEEMRNQIPLKRYGQPEEFAKAVAFFVSGANSYMTGQSFLIDGGMVKSI</sequence>
<dbReference type="InterPro" id="IPR036291">
    <property type="entry name" value="NAD(P)-bd_dom_sf"/>
</dbReference>
<reference evidence="4 5" key="1">
    <citation type="journal article" date="2011" name="J. Bacteriol.">
        <title>Genome sequences of the biotechnologically important Bacillus megaterium strains QM B1551 and DSM319.</title>
        <authorList>
            <person name="Eppinger M."/>
            <person name="Bunk B."/>
            <person name="Johns M.A."/>
            <person name="Edirisinghe J.N."/>
            <person name="Kutumbaka K.K."/>
            <person name="Koenig S.S."/>
            <person name="Huot Creasy H."/>
            <person name="Rosovitz M.J."/>
            <person name="Riley D.R."/>
            <person name="Daugherty S."/>
            <person name="Martin M."/>
            <person name="Elbourne L.D."/>
            <person name="Paulsen I."/>
            <person name="Biedendieck R."/>
            <person name="Braun C."/>
            <person name="Grayburn S."/>
            <person name="Dhingra S."/>
            <person name="Lukyanchuk V."/>
            <person name="Ball B."/>
            <person name="Ul-Qamar R."/>
            <person name="Seibel J."/>
            <person name="Bremer E."/>
            <person name="Jahn D."/>
            <person name="Ravel J."/>
            <person name="Vary P.S."/>
        </authorList>
    </citation>
    <scope>NUCLEOTIDE SEQUENCE [LARGE SCALE GENOMIC DNA]</scope>
    <source>
        <strain evidence="5">DSM 319 / IMG 1521</strain>
    </source>
</reference>
<dbReference type="AlphaFoldDB" id="D5DBP0"/>
<keyword evidence="2 4" id="KW-0560">Oxidoreductase</keyword>
<accession>D5DBP0</accession>
<evidence type="ECO:0000256" key="3">
    <source>
        <dbReference type="PROSITE-ProRule" id="PRU00023"/>
    </source>
</evidence>
<dbReference type="InterPro" id="IPR002110">
    <property type="entry name" value="Ankyrin_rpt"/>
</dbReference>
<dbReference type="EC" id="1.-.-.-" evidence="4"/>
<name>D5DBP0_PRIM3</name>
<dbReference type="PROSITE" id="PS50088">
    <property type="entry name" value="ANK_REPEAT"/>
    <property type="match status" value="1"/>
</dbReference>
<dbReference type="PRINTS" id="PR00081">
    <property type="entry name" value="GDHRDH"/>
</dbReference>
<keyword evidence="3" id="KW-0040">ANK repeat</keyword>
<evidence type="ECO:0000313" key="5">
    <source>
        <dbReference type="Proteomes" id="UP000002365"/>
    </source>
</evidence>
<comment type="similarity">
    <text evidence="1">Belongs to the short-chain dehydrogenases/reductases (SDR) family.</text>
</comment>
<organism evidence="4 5">
    <name type="scientific">Priestia megaterium (strain DSM 319 / IMG 1521)</name>
    <name type="common">Bacillus megaterium</name>
    <dbReference type="NCBI Taxonomy" id="592022"/>
    <lineage>
        <taxon>Bacteria</taxon>
        <taxon>Bacillati</taxon>
        <taxon>Bacillota</taxon>
        <taxon>Bacilli</taxon>
        <taxon>Bacillales</taxon>
        <taxon>Bacillaceae</taxon>
        <taxon>Priestia</taxon>
    </lineage>
</organism>
<dbReference type="Proteomes" id="UP000002365">
    <property type="component" value="Chromosome"/>
</dbReference>
<dbReference type="InterPro" id="IPR050259">
    <property type="entry name" value="SDR"/>
</dbReference>
<dbReference type="GO" id="GO:0016491">
    <property type="term" value="F:oxidoreductase activity"/>
    <property type="evidence" value="ECO:0007669"/>
    <property type="project" value="UniProtKB-KW"/>
</dbReference>
<evidence type="ECO:0000256" key="2">
    <source>
        <dbReference type="ARBA" id="ARBA00023002"/>
    </source>
</evidence>
<dbReference type="PRINTS" id="PR00080">
    <property type="entry name" value="SDRFAMILY"/>
</dbReference>
<protein>
    <submittedName>
        <fullName evidence="4">Oxidoreductase, short chain dehydrogenase/reductase family protein</fullName>
        <ecNumber evidence="4">1.-.-.-</ecNumber>
    </submittedName>
</protein>
<dbReference type="SUPFAM" id="SSF51735">
    <property type="entry name" value="NAD(P)-binding Rossmann-fold domains"/>
    <property type="match status" value="1"/>
</dbReference>
<dbReference type="GO" id="GO:0008206">
    <property type="term" value="P:bile acid metabolic process"/>
    <property type="evidence" value="ECO:0007669"/>
    <property type="project" value="UniProtKB-ARBA"/>
</dbReference>
<dbReference type="EMBL" id="CP001982">
    <property type="protein sequence ID" value="ADF38151.1"/>
    <property type="molecule type" value="Genomic_DNA"/>
</dbReference>
<proteinExistence type="inferred from homology"/>
<evidence type="ECO:0000256" key="1">
    <source>
        <dbReference type="ARBA" id="ARBA00006484"/>
    </source>
</evidence>
<dbReference type="PANTHER" id="PTHR42879">
    <property type="entry name" value="3-OXOACYL-(ACYL-CARRIER-PROTEIN) REDUCTASE"/>
    <property type="match status" value="1"/>
</dbReference>
<dbReference type="Gene3D" id="3.40.50.720">
    <property type="entry name" value="NAD(P)-binding Rossmann-like Domain"/>
    <property type="match status" value="1"/>
</dbReference>
<dbReference type="InterPro" id="IPR002347">
    <property type="entry name" value="SDR_fam"/>
</dbReference>
<feature type="repeat" description="ANK" evidence="3">
    <location>
        <begin position="37"/>
        <end position="70"/>
    </location>
</feature>
<dbReference type="FunFam" id="3.40.50.720:FF:000084">
    <property type="entry name" value="Short-chain dehydrogenase reductase"/>
    <property type="match status" value="1"/>
</dbReference>
<dbReference type="PANTHER" id="PTHR42879:SF6">
    <property type="entry name" value="NADPH-DEPENDENT REDUCTASE BACG"/>
    <property type="match status" value="1"/>
</dbReference>
<gene>
    <name evidence="4" type="ordered locus">BMD_1290</name>
</gene>
<dbReference type="Pfam" id="PF13561">
    <property type="entry name" value="adh_short_C2"/>
    <property type="match status" value="1"/>
</dbReference>
<evidence type="ECO:0000313" key="4">
    <source>
        <dbReference type="EMBL" id="ADF38151.1"/>
    </source>
</evidence>
<dbReference type="CDD" id="cd05344">
    <property type="entry name" value="BKR_like_SDR_like"/>
    <property type="match status" value="1"/>
</dbReference>